<dbReference type="Proteomes" id="UP001235343">
    <property type="component" value="Unassembled WGS sequence"/>
</dbReference>
<sequence length="378" mass="43945">MKSILMTRWMHWRKQWLSLIVWLLLPILATAVFITVADQWQEDTKIPIGLVVEDDSTMAEALVQSIGSTSLLQIERMDKNQALVKLEQHELDSVFVIEDGYQDNIKENNRNEVITAYSSDMSIAYMPAKETVASYVQQDAGSSKAALTIKEMVAEYDTEMTWTWEEIVETSNQIRKEQSLLHSSFSFYNQKNPIEGTKEISLWNIWGVWSLFAFFTTFFIFDWVIKEKQSRIKVRLSLLRFSFKAYLLKNWCIYLALFILFDLINASVLVVYFDQPVEGSQMLAMIGFRLTMCMAAFLFAQCFKTSFYYYIAVIPVTLFMAIIGGALIPIDGLSKDWSWITYLSPIQAFLEGNMVSGWMIVLLIIFFIWYWRKEKAYA</sequence>
<feature type="domain" description="ABC-2 type transporter transmembrane" evidence="7">
    <location>
        <begin position="18"/>
        <end position="354"/>
    </location>
</feature>
<dbReference type="InterPro" id="IPR013525">
    <property type="entry name" value="ABC2_TM"/>
</dbReference>
<organism evidence="8 9">
    <name type="scientific">Aquibacillus rhizosphaerae</name>
    <dbReference type="NCBI Taxonomy" id="3051431"/>
    <lineage>
        <taxon>Bacteria</taxon>
        <taxon>Bacillati</taxon>
        <taxon>Bacillota</taxon>
        <taxon>Bacilli</taxon>
        <taxon>Bacillales</taxon>
        <taxon>Bacillaceae</taxon>
        <taxon>Aquibacillus</taxon>
    </lineage>
</organism>
<reference evidence="8 9" key="1">
    <citation type="submission" date="2023-06" db="EMBL/GenBank/DDBJ databases">
        <title>Aquibacillus rhizosphaerae LR5S19.</title>
        <authorList>
            <person name="Sun J.-Q."/>
        </authorList>
    </citation>
    <scope>NUCLEOTIDE SEQUENCE [LARGE SCALE GENOMIC DNA]</scope>
    <source>
        <strain evidence="8 9">LR5S19</strain>
    </source>
</reference>
<evidence type="ECO:0000256" key="6">
    <source>
        <dbReference type="SAM" id="Phobius"/>
    </source>
</evidence>
<evidence type="ECO:0000256" key="5">
    <source>
        <dbReference type="ARBA" id="ARBA00023136"/>
    </source>
</evidence>
<comment type="subcellular location">
    <subcellularLocation>
        <location evidence="1">Cell membrane</location>
        <topology evidence="1">Multi-pass membrane protein</topology>
    </subcellularLocation>
</comment>
<keyword evidence="3 6" id="KW-0812">Transmembrane</keyword>
<keyword evidence="5 6" id="KW-0472">Membrane</keyword>
<dbReference type="Pfam" id="PF12698">
    <property type="entry name" value="ABC2_membrane_3"/>
    <property type="match status" value="1"/>
</dbReference>
<feature type="transmembrane region" description="Helical" evidence="6">
    <location>
        <begin position="246"/>
        <end position="273"/>
    </location>
</feature>
<accession>A0ABT7LA17</accession>
<protein>
    <submittedName>
        <fullName evidence="8">ABC transporter permease</fullName>
    </submittedName>
</protein>
<feature type="transmembrane region" description="Helical" evidence="6">
    <location>
        <begin position="348"/>
        <end position="371"/>
    </location>
</feature>
<evidence type="ECO:0000256" key="4">
    <source>
        <dbReference type="ARBA" id="ARBA00022989"/>
    </source>
</evidence>
<keyword evidence="9" id="KW-1185">Reference proteome</keyword>
<comment type="caution">
    <text evidence="8">The sequence shown here is derived from an EMBL/GenBank/DDBJ whole genome shotgun (WGS) entry which is preliminary data.</text>
</comment>
<name>A0ABT7LA17_9BACI</name>
<dbReference type="RefSeq" id="WP_285933381.1">
    <property type="nucleotide sequence ID" value="NZ_JASTZU010000053.1"/>
</dbReference>
<evidence type="ECO:0000313" key="8">
    <source>
        <dbReference type="EMBL" id="MDL4842092.1"/>
    </source>
</evidence>
<feature type="transmembrane region" description="Helical" evidence="6">
    <location>
        <begin position="203"/>
        <end position="225"/>
    </location>
</feature>
<dbReference type="InterPro" id="IPR051449">
    <property type="entry name" value="ABC-2_transporter_component"/>
</dbReference>
<proteinExistence type="predicted"/>
<dbReference type="PANTHER" id="PTHR30294:SF29">
    <property type="entry name" value="MULTIDRUG ABC TRANSPORTER PERMEASE YBHS-RELATED"/>
    <property type="match status" value="1"/>
</dbReference>
<dbReference type="Gene3D" id="3.40.1710.10">
    <property type="entry name" value="abc type-2 transporter like domain"/>
    <property type="match status" value="1"/>
</dbReference>
<evidence type="ECO:0000256" key="3">
    <source>
        <dbReference type="ARBA" id="ARBA00022692"/>
    </source>
</evidence>
<feature type="transmembrane region" description="Helical" evidence="6">
    <location>
        <begin position="307"/>
        <end position="328"/>
    </location>
</feature>
<dbReference type="EMBL" id="JASTZU010000053">
    <property type="protein sequence ID" value="MDL4842092.1"/>
    <property type="molecule type" value="Genomic_DNA"/>
</dbReference>
<evidence type="ECO:0000313" key="9">
    <source>
        <dbReference type="Proteomes" id="UP001235343"/>
    </source>
</evidence>
<evidence type="ECO:0000256" key="1">
    <source>
        <dbReference type="ARBA" id="ARBA00004651"/>
    </source>
</evidence>
<keyword evidence="4 6" id="KW-1133">Transmembrane helix</keyword>
<feature type="transmembrane region" description="Helical" evidence="6">
    <location>
        <begin position="279"/>
        <end position="300"/>
    </location>
</feature>
<keyword evidence="2" id="KW-1003">Cell membrane</keyword>
<evidence type="ECO:0000259" key="7">
    <source>
        <dbReference type="Pfam" id="PF12698"/>
    </source>
</evidence>
<dbReference type="PANTHER" id="PTHR30294">
    <property type="entry name" value="MEMBRANE COMPONENT OF ABC TRANSPORTER YHHJ-RELATED"/>
    <property type="match status" value="1"/>
</dbReference>
<gene>
    <name evidence="8" type="ORF">QQS35_16760</name>
</gene>
<evidence type="ECO:0000256" key="2">
    <source>
        <dbReference type="ARBA" id="ARBA00022475"/>
    </source>
</evidence>